<protein>
    <submittedName>
        <fullName evidence="1">Uncharacterized protein</fullName>
    </submittedName>
</protein>
<keyword evidence="2" id="KW-1185">Reference proteome</keyword>
<evidence type="ECO:0000313" key="2">
    <source>
        <dbReference type="Proteomes" id="UP000265520"/>
    </source>
</evidence>
<evidence type="ECO:0000313" key="1">
    <source>
        <dbReference type="EMBL" id="MCI42146.1"/>
    </source>
</evidence>
<organism evidence="1 2">
    <name type="scientific">Trifolium medium</name>
    <dbReference type="NCBI Taxonomy" id="97028"/>
    <lineage>
        <taxon>Eukaryota</taxon>
        <taxon>Viridiplantae</taxon>
        <taxon>Streptophyta</taxon>
        <taxon>Embryophyta</taxon>
        <taxon>Tracheophyta</taxon>
        <taxon>Spermatophyta</taxon>
        <taxon>Magnoliopsida</taxon>
        <taxon>eudicotyledons</taxon>
        <taxon>Gunneridae</taxon>
        <taxon>Pentapetalae</taxon>
        <taxon>rosids</taxon>
        <taxon>fabids</taxon>
        <taxon>Fabales</taxon>
        <taxon>Fabaceae</taxon>
        <taxon>Papilionoideae</taxon>
        <taxon>50 kb inversion clade</taxon>
        <taxon>NPAAA clade</taxon>
        <taxon>Hologalegina</taxon>
        <taxon>IRL clade</taxon>
        <taxon>Trifolieae</taxon>
        <taxon>Trifolium</taxon>
    </lineage>
</organism>
<dbReference type="AlphaFoldDB" id="A0A392S2P9"/>
<dbReference type="Proteomes" id="UP000265520">
    <property type="component" value="Unassembled WGS sequence"/>
</dbReference>
<dbReference type="EMBL" id="LXQA010300929">
    <property type="protein sequence ID" value="MCI42146.1"/>
    <property type="molecule type" value="Genomic_DNA"/>
</dbReference>
<feature type="non-terminal residue" evidence="1">
    <location>
        <position position="1"/>
    </location>
</feature>
<reference evidence="1 2" key="1">
    <citation type="journal article" date="2018" name="Front. Plant Sci.">
        <title>Red Clover (Trifolium pratense) and Zigzag Clover (T. medium) - A Picture of Genomic Similarities and Differences.</title>
        <authorList>
            <person name="Dluhosova J."/>
            <person name="Istvanek J."/>
            <person name="Nedelnik J."/>
            <person name="Repkova J."/>
        </authorList>
    </citation>
    <scope>NUCLEOTIDE SEQUENCE [LARGE SCALE GENOMIC DNA]</scope>
    <source>
        <strain evidence="2">cv. 10/8</strain>
        <tissue evidence="1">Leaf</tissue>
    </source>
</reference>
<accession>A0A392S2P9</accession>
<comment type="caution">
    <text evidence="1">The sequence shown here is derived from an EMBL/GenBank/DDBJ whole genome shotgun (WGS) entry which is preliminary data.</text>
</comment>
<name>A0A392S2P9_9FABA</name>
<sequence>NHEGYFISSINTASFNLATSSAIAARLSSPTFLFLWEMVLTSGNIDNLCVITFSSIPGISEDFQAKRSTFSLKIFSIRAFSAGCKAVPKFVVWCTSSPI</sequence>
<proteinExistence type="predicted"/>